<dbReference type="OrthoDB" id="6222486at2759"/>
<dbReference type="GO" id="GO:0006401">
    <property type="term" value="P:RNA catabolic process"/>
    <property type="evidence" value="ECO:0007669"/>
    <property type="project" value="InterPro"/>
</dbReference>
<accession>A0A6H5HU19</accession>
<protein>
    <submittedName>
        <fullName evidence="1">Uncharacterized protein</fullName>
    </submittedName>
</protein>
<dbReference type="PANTHER" id="PTHR47204">
    <property type="entry name" value="OS02G0168900 PROTEIN"/>
    <property type="match status" value="1"/>
</dbReference>
<organism evidence="1 2">
    <name type="scientific">Trichogramma brassicae</name>
    <dbReference type="NCBI Taxonomy" id="86971"/>
    <lineage>
        <taxon>Eukaryota</taxon>
        <taxon>Metazoa</taxon>
        <taxon>Ecdysozoa</taxon>
        <taxon>Arthropoda</taxon>
        <taxon>Hexapoda</taxon>
        <taxon>Insecta</taxon>
        <taxon>Pterygota</taxon>
        <taxon>Neoptera</taxon>
        <taxon>Endopterygota</taxon>
        <taxon>Hymenoptera</taxon>
        <taxon>Apocrita</taxon>
        <taxon>Proctotrupomorpha</taxon>
        <taxon>Chalcidoidea</taxon>
        <taxon>Trichogrammatidae</taxon>
        <taxon>Trichogramma</taxon>
    </lineage>
</organism>
<name>A0A6H5HU19_9HYME</name>
<dbReference type="CDD" id="cd09271">
    <property type="entry name" value="RNase_H2-C"/>
    <property type="match status" value="1"/>
</dbReference>
<dbReference type="InterPro" id="IPR013924">
    <property type="entry name" value="RNase_H2_suC"/>
</dbReference>
<evidence type="ECO:0000313" key="2">
    <source>
        <dbReference type="Proteomes" id="UP000479190"/>
    </source>
</evidence>
<dbReference type="Gene3D" id="2.40.128.680">
    <property type="match status" value="1"/>
</dbReference>
<proteinExistence type="predicted"/>
<dbReference type="Proteomes" id="UP000479190">
    <property type="component" value="Unassembled WGS sequence"/>
</dbReference>
<sequence length="158" mass="18329">MSIHLHITKENMQQDEEPVLHSIPCKIHADDAANVETYFKPYIQNTEGDNLKSSFRGHPLEGKKIPVPKGYMGVTFFEYKKPETDDAERNIYATGRFSEFTYWNYDKVPTKNDPFISALDWIDIAEAKQKKKNKYHYYTNKEISQNLVVISTSGLCDK</sequence>
<gene>
    <name evidence="1" type="ORF">TBRA_LOCUS1036</name>
</gene>
<keyword evidence="2" id="KW-1185">Reference proteome</keyword>
<dbReference type="Pfam" id="PF08615">
    <property type="entry name" value="RNase_H2_suC"/>
    <property type="match status" value="1"/>
</dbReference>
<dbReference type="AlphaFoldDB" id="A0A6H5HU19"/>
<dbReference type="GO" id="GO:0032299">
    <property type="term" value="C:ribonuclease H2 complex"/>
    <property type="evidence" value="ECO:0007669"/>
    <property type="project" value="InterPro"/>
</dbReference>
<dbReference type="EMBL" id="CADCXV010000213">
    <property type="protein sequence ID" value="CAB0028924.1"/>
    <property type="molecule type" value="Genomic_DNA"/>
</dbReference>
<dbReference type="PANTHER" id="PTHR47204:SF1">
    <property type="entry name" value="RIBONUCLEASE H2 SUBUNIT C"/>
    <property type="match status" value="1"/>
</dbReference>
<evidence type="ECO:0000313" key="1">
    <source>
        <dbReference type="EMBL" id="CAB0028924.1"/>
    </source>
</evidence>
<reference evidence="1 2" key="1">
    <citation type="submission" date="2020-02" db="EMBL/GenBank/DDBJ databases">
        <authorList>
            <person name="Ferguson B K."/>
        </authorList>
    </citation>
    <scope>NUCLEOTIDE SEQUENCE [LARGE SCALE GENOMIC DNA]</scope>
</reference>